<evidence type="ECO:0000313" key="3">
    <source>
        <dbReference type="Proteomes" id="UP000324701"/>
    </source>
</evidence>
<proteinExistence type="predicted"/>
<evidence type="ECO:0008006" key="4">
    <source>
        <dbReference type="Google" id="ProtNLM"/>
    </source>
</evidence>
<keyword evidence="3" id="KW-1185">Reference proteome</keyword>
<dbReference type="RefSeq" id="WP_149652541.1">
    <property type="nucleotide sequence ID" value="NZ_VTZN01000010.1"/>
</dbReference>
<keyword evidence="1" id="KW-0812">Transmembrane</keyword>
<gene>
    <name evidence="2" type="ORF">F0Q45_03210</name>
</gene>
<dbReference type="Proteomes" id="UP000324701">
    <property type="component" value="Unassembled WGS sequence"/>
</dbReference>
<dbReference type="EMBL" id="VTZN01000010">
    <property type="protein sequence ID" value="KAA1251638.1"/>
    <property type="molecule type" value="Genomic_DNA"/>
</dbReference>
<feature type="transmembrane region" description="Helical" evidence="1">
    <location>
        <begin position="84"/>
        <end position="105"/>
    </location>
</feature>
<name>A0A5B1BS36_MYCSI</name>
<dbReference type="OrthoDB" id="4751667at2"/>
<organism evidence="2 3">
    <name type="scientific">Mycobacterium simiae</name>
    <name type="common">Mycobacterium habana</name>
    <dbReference type="NCBI Taxonomy" id="1784"/>
    <lineage>
        <taxon>Bacteria</taxon>
        <taxon>Bacillati</taxon>
        <taxon>Actinomycetota</taxon>
        <taxon>Actinomycetes</taxon>
        <taxon>Mycobacteriales</taxon>
        <taxon>Mycobacteriaceae</taxon>
        <taxon>Mycobacterium</taxon>
        <taxon>Mycobacterium simiae complex</taxon>
    </lineage>
</organism>
<sequence length="114" mass="11749">MTVRRLVVFGGVVALVVGLVGLVAPVSVSLQAQTVGCGSPIAPDFSGARAHDDRGAANVPVPGGIVADVNFTRLCEMELQDRRIWTITLAAVGALLIVGAAVSAARSRRMTRSP</sequence>
<reference evidence="2 3" key="1">
    <citation type="submission" date="2019-09" db="EMBL/GenBank/DDBJ databases">
        <title>Report of infection by Mycobacterium simiae a patient suffering from pulmonary tuberculosis.</title>
        <authorList>
            <person name="Mohanty P.S."/>
            <person name="Bansal A.K."/>
            <person name="Singh H."/>
            <person name="Sharma S."/>
            <person name="Patil S.A."/>
            <person name="Upadhaya P."/>
            <person name="Singh P.K."/>
            <person name="Kumar D."/>
            <person name="Kumar S."/>
            <person name="Singh R.K."/>
            <person name="Chaudhary B."/>
        </authorList>
    </citation>
    <scope>NUCLEOTIDE SEQUENCE [LARGE SCALE GENOMIC DNA]</scope>
    <source>
        <strain evidence="2 3">JAL-560-SIM</strain>
    </source>
</reference>
<dbReference type="AlphaFoldDB" id="A0A5B1BS36"/>
<evidence type="ECO:0000256" key="1">
    <source>
        <dbReference type="SAM" id="Phobius"/>
    </source>
</evidence>
<keyword evidence="1" id="KW-0472">Membrane</keyword>
<comment type="caution">
    <text evidence="2">The sequence shown here is derived from an EMBL/GenBank/DDBJ whole genome shotgun (WGS) entry which is preliminary data.</text>
</comment>
<protein>
    <recommendedName>
        <fullName evidence="4">Aminopeptidase</fullName>
    </recommendedName>
</protein>
<evidence type="ECO:0000313" key="2">
    <source>
        <dbReference type="EMBL" id="KAA1251638.1"/>
    </source>
</evidence>
<accession>A0A5B1BS36</accession>
<keyword evidence="1" id="KW-1133">Transmembrane helix</keyword>